<reference evidence="2 3" key="1">
    <citation type="submission" date="2018-11" db="EMBL/GenBank/DDBJ databases">
        <title>Vibrio ponticus strain CAIM 1751 pathogenic for the snapper Lutjanus guttatus.</title>
        <authorList>
            <person name="Soto-Rodriguez S."/>
            <person name="Lozano-Olvera R."/>
            <person name="Gomez-Gil B."/>
        </authorList>
    </citation>
    <scope>NUCLEOTIDE SEQUENCE [LARGE SCALE GENOMIC DNA]</scope>
    <source>
        <strain evidence="2 3">CAIM 1751</strain>
    </source>
</reference>
<organism evidence="2 3">
    <name type="scientific">Vibrio ponticus</name>
    <dbReference type="NCBI Taxonomy" id="265668"/>
    <lineage>
        <taxon>Bacteria</taxon>
        <taxon>Pseudomonadati</taxon>
        <taxon>Pseudomonadota</taxon>
        <taxon>Gammaproteobacteria</taxon>
        <taxon>Vibrionales</taxon>
        <taxon>Vibrionaceae</taxon>
        <taxon>Vibrio</taxon>
    </lineage>
</organism>
<proteinExistence type="predicted"/>
<dbReference type="Proteomes" id="UP000278792">
    <property type="component" value="Unassembled WGS sequence"/>
</dbReference>
<name>A0A3N3DPX5_9VIBR</name>
<dbReference type="EMBL" id="RKIK01000177">
    <property type="protein sequence ID" value="ROV56480.1"/>
    <property type="molecule type" value="Genomic_DNA"/>
</dbReference>
<feature type="region of interest" description="Disordered" evidence="1">
    <location>
        <begin position="50"/>
        <end position="77"/>
    </location>
</feature>
<protein>
    <recommendedName>
        <fullName evidence="4">Bifunctional acetaldehyde-CoA/alcohol dehydrogenase</fullName>
    </recommendedName>
</protein>
<evidence type="ECO:0000313" key="3">
    <source>
        <dbReference type="Proteomes" id="UP000278792"/>
    </source>
</evidence>
<evidence type="ECO:0008006" key="4">
    <source>
        <dbReference type="Google" id="ProtNLM"/>
    </source>
</evidence>
<accession>A0A3N3DPX5</accession>
<evidence type="ECO:0000256" key="1">
    <source>
        <dbReference type="SAM" id="MobiDB-lite"/>
    </source>
</evidence>
<evidence type="ECO:0000313" key="2">
    <source>
        <dbReference type="EMBL" id="ROV56480.1"/>
    </source>
</evidence>
<dbReference type="Gene3D" id="1.20.1090.10">
    <property type="entry name" value="Dehydroquinate synthase-like - alpha domain"/>
    <property type="match status" value="1"/>
</dbReference>
<comment type="caution">
    <text evidence="2">The sequence shown here is derived from an EMBL/GenBank/DDBJ whole genome shotgun (WGS) entry which is preliminary data.</text>
</comment>
<gene>
    <name evidence="2" type="ORF">EGH82_23445</name>
</gene>
<feature type="non-terminal residue" evidence="2">
    <location>
        <position position="1"/>
    </location>
</feature>
<sequence>DFLAKVDELAVEAFDDQCTGANPRYPLISELREVLSCSFYGEHYSEANLGANKTTSATKNKTDQPSATKETKEAVHA</sequence>
<dbReference type="AlphaFoldDB" id="A0A3N3DPX5"/>